<feature type="domain" description="Peptidase M28" evidence="4">
    <location>
        <begin position="382"/>
        <end position="571"/>
    </location>
</feature>
<dbReference type="InterPro" id="IPR036757">
    <property type="entry name" value="TFR-like_dimer_dom_sf"/>
</dbReference>
<feature type="domain" description="Transferrin receptor-like dimerisation" evidence="3">
    <location>
        <begin position="636"/>
        <end position="764"/>
    </location>
</feature>
<dbReference type="FunFam" id="3.50.30.30:FF:000008">
    <property type="entry name" value="Glutamate carboxypeptidase 2"/>
    <property type="match status" value="1"/>
</dbReference>
<organism evidence="5 6">
    <name type="scientific">Clathrospora elynae</name>
    <dbReference type="NCBI Taxonomy" id="706981"/>
    <lineage>
        <taxon>Eukaryota</taxon>
        <taxon>Fungi</taxon>
        <taxon>Dikarya</taxon>
        <taxon>Ascomycota</taxon>
        <taxon>Pezizomycotina</taxon>
        <taxon>Dothideomycetes</taxon>
        <taxon>Pleosporomycetidae</taxon>
        <taxon>Pleosporales</taxon>
        <taxon>Diademaceae</taxon>
        <taxon>Clathrospora</taxon>
    </lineage>
</organism>
<dbReference type="Pfam" id="PF04389">
    <property type="entry name" value="Peptidase_M28"/>
    <property type="match status" value="1"/>
</dbReference>
<dbReference type="OrthoDB" id="5841748at2759"/>
<dbReference type="Gene3D" id="3.40.630.10">
    <property type="entry name" value="Zn peptidases"/>
    <property type="match status" value="1"/>
</dbReference>
<accession>A0A6A5S5A4</accession>
<dbReference type="CDD" id="cd08022">
    <property type="entry name" value="M28_PSMA_like"/>
    <property type="match status" value="1"/>
</dbReference>
<dbReference type="SUPFAM" id="SSF52025">
    <property type="entry name" value="PA domain"/>
    <property type="match status" value="1"/>
</dbReference>
<dbReference type="Proteomes" id="UP000800038">
    <property type="component" value="Unassembled WGS sequence"/>
</dbReference>
<dbReference type="InterPro" id="IPR007365">
    <property type="entry name" value="TFR-like_dimer_dom"/>
</dbReference>
<dbReference type="CDD" id="cd02121">
    <property type="entry name" value="PA_GCPII_like"/>
    <property type="match status" value="1"/>
</dbReference>
<keyword evidence="6" id="KW-1185">Reference proteome</keyword>
<keyword evidence="2" id="KW-0472">Membrane</keyword>
<dbReference type="PANTHER" id="PTHR10404:SF46">
    <property type="entry name" value="VACUOLAR PROTEIN SORTING-ASSOCIATED PROTEIN 70"/>
    <property type="match status" value="1"/>
</dbReference>
<evidence type="ECO:0000313" key="6">
    <source>
        <dbReference type="Proteomes" id="UP000800038"/>
    </source>
</evidence>
<keyword evidence="2" id="KW-1133">Transmembrane helix</keyword>
<dbReference type="AlphaFoldDB" id="A0A6A5S5A4"/>
<dbReference type="Gene3D" id="3.50.30.30">
    <property type="match status" value="1"/>
</dbReference>
<dbReference type="InterPro" id="IPR039373">
    <property type="entry name" value="Peptidase_M28B"/>
</dbReference>
<evidence type="ECO:0000256" key="1">
    <source>
        <dbReference type="ARBA" id="ARBA00005634"/>
    </source>
</evidence>
<evidence type="ECO:0000259" key="4">
    <source>
        <dbReference type="Pfam" id="PF04389"/>
    </source>
</evidence>
<comment type="similarity">
    <text evidence="1">Belongs to the peptidase M28 family. M28B subfamily.</text>
</comment>
<evidence type="ECO:0000259" key="3">
    <source>
        <dbReference type="Pfam" id="PF04253"/>
    </source>
</evidence>
<name>A0A6A5S5A4_9PLEO</name>
<dbReference type="Pfam" id="PF04253">
    <property type="entry name" value="TFR_dimer"/>
    <property type="match status" value="1"/>
</dbReference>
<evidence type="ECO:0000256" key="2">
    <source>
        <dbReference type="SAM" id="Phobius"/>
    </source>
</evidence>
<protein>
    <submittedName>
        <fullName evidence="5">Putative vacuolar protein sorting-associated protein</fullName>
    </submittedName>
</protein>
<dbReference type="PANTHER" id="PTHR10404">
    <property type="entry name" value="N-ACETYLATED-ALPHA-LINKED ACIDIC DIPEPTIDASE"/>
    <property type="match status" value="1"/>
</dbReference>
<keyword evidence="2" id="KW-0812">Transmembrane</keyword>
<proteinExistence type="inferred from homology"/>
<dbReference type="SUPFAM" id="SSF47672">
    <property type="entry name" value="Transferrin receptor-like dimerisation domain"/>
    <property type="match status" value="1"/>
</dbReference>
<dbReference type="InterPro" id="IPR046450">
    <property type="entry name" value="PA_dom_sf"/>
</dbReference>
<dbReference type="Gene3D" id="1.20.930.40">
    <property type="entry name" value="Transferrin receptor-like, dimerisation domain"/>
    <property type="match status" value="1"/>
</dbReference>
<sequence length="766" mass="85037">MQPDERTSLLHEDSLVPTVTHTTHSPRQSKARIVFLACGIFLIVFAIWALQAFARPVWPENGKVSFKELKELIKTTPDPNKARQSTEYYTSGPHLAGANLSQVLWTQDLWASYGVKSHIESYEVYLNRPVSHQLTLLERSQGGKIAEEGENKVLYEARLAEECFKEDPASCDPRRIPTFHGFSASGDVTAQYVYVNYGTVQDYEDLIKANVTLEGKIAIARYDKVWRGMKVMRAQLLGVVAVVLYTDPGADAFQEANGDLPYPYGYARQPSSVQRGSVLSINWQPGDPSTPGYPSLPGSVRIVPEDMEWLPRIPSLPISYEDAAPLLEALNGHGPSATSMGKSWEGGGLGYRGVEYNVGPSAPEVVLRVVNNQAYEFTPIHNLIAVVNGTEEDEVVLIGNHHDAWTLGGAADPHSGSAALNEIVRSFGKALGRGWKPRRTLVFASWDAEEYAMIGSTEWVEEHLPWLSDAGVAYINVDPGVTGSKFYASAAPLIHELLRRSTKGVLSPNQTIPGQTLADLWGSGIGTLGGGSDFGAFLHHAGIVSVDMNFQFSEDAPPFHYHSQYDSLTYMERIIDPGFLYHRALAQLWGLVTAELVDAPILPFNVTDYATALKAYIEDVKEILKQSHSAAIREHHFDNLTSAADRFFDTAITFDSEALALSQTICRKDSLFMRWRPWRENDLKSKAKHVNGKLRALERQFLYEGGLDDRPWFKHTIFAPGYWEGYSGVNLPGLRESIASDDEEGVSRWDKIITKVLHQASDLLEQ</sequence>
<gene>
    <name evidence="5" type="ORF">EJ02DRAFT_134851</name>
</gene>
<feature type="transmembrane region" description="Helical" evidence="2">
    <location>
        <begin position="33"/>
        <end position="54"/>
    </location>
</feature>
<dbReference type="InterPro" id="IPR007484">
    <property type="entry name" value="Peptidase_M28"/>
</dbReference>
<evidence type="ECO:0000313" key="5">
    <source>
        <dbReference type="EMBL" id="KAF1935302.1"/>
    </source>
</evidence>
<dbReference type="FunFam" id="3.40.630.10:FF:000101">
    <property type="entry name" value="N-acetylated alpha-linked acidic dipeptidase like 1"/>
    <property type="match status" value="1"/>
</dbReference>
<dbReference type="GO" id="GO:0004180">
    <property type="term" value="F:carboxypeptidase activity"/>
    <property type="evidence" value="ECO:0007669"/>
    <property type="project" value="TreeGrafter"/>
</dbReference>
<dbReference type="EMBL" id="ML976287">
    <property type="protein sequence ID" value="KAF1935302.1"/>
    <property type="molecule type" value="Genomic_DNA"/>
</dbReference>
<reference evidence="5" key="1">
    <citation type="journal article" date="2020" name="Stud. Mycol.">
        <title>101 Dothideomycetes genomes: a test case for predicting lifestyles and emergence of pathogens.</title>
        <authorList>
            <person name="Haridas S."/>
            <person name="Albert R."/>
            <person name="Binder M."/>
            <person name="Bloem J."/>
            <person name="Labutti K."/>
            <person name="Salamov A."/>
            <person name="Andreopoulos B."/>
            <person name="Baker S."/>
            <person name="Barry K."/>
            <person name="Bills G."/>
            <person name="Bluhm B."/>
            <person name="Cannon C."/>
            <person name="Castanera R."/>
            <person name="Culley D."/>
            <person name="Daum C."/>
            <person name="Ezra D."/>
            <person name="Gonzalez J."/>
            <person name="Henrissat B."/>
            <person name="Kuo A."/>
            <person name="Liang C."/>
            <person name="Lipzen A."/>
            <person name="Lutzoni F."/>
            <person name="Magnuson J."/>
            <person name="Mondo S."/>
            <person name="Nolan M."/>
            <person name="Ohm R."/>
            <person name="Pangilinan J."/>
            <person name="Park H.-J."/>
            <person name="Ramirez L."/>
            <person name="Alfaro M."/>
            <person name="Sun H."/>
            <person name="Tritt A."/>
            <person name="Yoshinaga Y."/>
            <person name="Zwiers L.-H."/>
            <person name="Turgeon B."/>
            <person name="Goodwin S."/>
            <person name="Spatafora J."/>
            <person name="Crous P."/>
            <person name="Grigoriev I."/>
        </authorList>
    </citation>
    <scope>NUCLEOTIDE SEQUENCE</scope>
    <source>
        <strain evidence="5">CBS 161.51</strain>
    </source>
</reference>
<dbReference type="SUPFAM" id="SSF53187">
    <property type="entry name" value="Zn-dependent exopeptidases"/>
    <property type="match status" value="1"/>
</dbReference>